<evidence type="ECO:0000313" key="2">
    <source>
        <dbReference type="EMBL" id="GIY00559.1"/>
    </source>
</evidence>
<feature type="region of interest" description="Disordered" evidence="1">
    <location>
        <begin position="22"/>
        <end position="61"/>
    </location>
</feature>
<sequence length="116" mass="12606">MTAYLLVEAAFILAVHQNVRRRPERQSNADMCNVPAGARHPDSSGEGSSPLARRFAEPADRSLEKTHSASIDYEAHLGVASLNFKTVADRKSATSVTIPQWSIVEEVVVGKVRSCS</sequence>
<comment type="caution">
    <text evidence="2">The sequence shown here is derived from an EMBL/GenBank/DDBJ whole genome shotgun (WGS) entry which is preliminary data.</text>
</comment>
<dbReference type="AlphaFoldDB" id="A0AAV4PU48"/>
<gene>
    <name evidence="2" type="ORF">CEXT_119111</name>
</gene>
<evidence type="ECO:0000256" key="1">
    <source>
        <dbReference type="SAM" id="MobiDB-lite"/>
    </source>
</evidence>
<dbReference type="Proteomes" id="UP001054945">
    <property type="component" value="Unassembled WGS sequence"/>
</dbReference>
<keyword evidence="3" id="KW-1185">Reference proteome</keyword>
<dbReference type="EMBL" id="BPLR01005197">
    <property type="protein sequence ID" value="GIY00559.1"/>
    <property type="molecule type" value="Genomic_DNA"/>
</dbReference>
<accession>A0AAV4PU48</accession>
<proteinExistence type="predicted"/>
<evidence type="ECO:0000313" key="3">
    <source>
        <dbReference type="Proteomes" id="UP001054945"/>
    </source>
</evidence>
<protein>
    <submittedName>
        <fullName evidence="2">Uncharacterized protein</fullName>
    </submittedName>
</protein>
<organism evidence="2 3">
    <name type="scientific">Caerostris extrusa</name>
    <name type="common">Bark spider</name>
    <name type="synonym">Caerostris bankana</name>
    <dbReference type="NCBI Taxonomy" id="172846"/>
    <lineage>
        <taxon>Eukaryota</taxon>
        <taxon>Metazoa</taxon>
        <taxon>Ecdysozoa</taxon>
        <taxon>Arthropoda</taxon>
        <taxon>Chelicerata</taxon>
        <taxon>Arachnida</taxon>
        <taxon>Araneae</taxon>
        <taxon>Araneomorphae</taxon>
        <taxon>Entelegynae</taxon>
        <taxon>Araneoidea</taxon>
        <taxon>Araneidae</taxon>
        <taxon>Caerostris</taxon>
    </lineage>
</organism>
<name>A0AAV4PU48_CAEEX</name>
<reference evidence="2 3" key="1">
    <citation type="submission" date="2021-06" db="EMBL/GenBank/DDBJ databases">
        <title>Caerostris extrusa draft genome.</title>
        <authorList>
            <person name="Kono N."/>
            <person name="Arakawa K."/>
        </authorList>
    </citation>
    <scope>NUCLEOTIDE SEQUENCE [LARGE SCALE GENOMIC DNA]</scope>
</reference>